<evidence type="ECO:0000256" key="1">
    <source>
        <dbReference type="SAM" id="Phobius"/>
    </source>
</evidence>
<keyword evidence="3" id="KW-1185">Reference proteome</keyword>
<reference evidence="2 3" key="1">
    <citation type="submission" date="2023-03" db="EMBL/GenBank/DDBJ databases">
        <title>High recombination rates correlate with genetic variation in Cardiocondyla obscurior ants.</title>
        <authorList>
            <person name="Errbii M."/>
        </authorList>
    </citation>
    <scope>NUCLEOTIDE SEQUENCE [LARGE SCALE GENOMIC DNA]</scope>
    <source>
        <strain evidence="2">Alpha-2009</strain>
        <tissue evidence="2">Whole body</tissue>
    </source>
</reference>
<name>A0AAW2FHL1_9HYME</name>
<proteinExistence type="predicted"/>
<organism evidence="2 3">
    <name type="scientific">Cardiocondyla obscurior</name>
    <dbReference type="NCBI Taxonomy" id="286306"/>
    <lineage>
        <taxon>Eukaryota</taxon>
        <taxon>Metazoa</taxon>
        <taxon>Ecdysozoa</taxon>
        <taxon>Arthropoda</taxon>
        <taxon>Hexapoda</taxon>
        <taxon>Insecta</taxon>
        <taxon>Pterygota</taxon>
        <taxon>Neoptera</taxon>
        <taxon>Endopterygota</taxon>
        <taxon>Hymenoptera</taxon>
        <taxon>Apocrita</taxon>
        <taxon>Aculeata</taxon>
        <taxon>Formicoidea</taxon>
        <taxon>Formicidae</taxon>
        <taxon>Myrmicinae</taxon>
        <taxon>Cardiocondyla</taxon>
    </lineage>
</organism>
<gene>
    <name evidence="2" type="ORF">PUN28_010747</name>
</gene>
<accession>A0AAW2FHL1</accession>
<protein>
    <submittedName>
        <fullName evidence="2">Uncharacterized protein</fullName>
    </submittedName>
</protein>
<feature type="transmembrane region" description="Helical" evidence="1">
    <location>
        <begin position="67"/>
        <end position="86"/>
    </location>
</feature>
<evidence type="ECO:0000313" key="3">
    <source>
        <dbReference type="Proteomes" id="UP001430953"/>
    </source>
</evidence>
<keyword evidence="1" id="KW-0812">Transmembrane</keyword>
<keyword evidence="1" id="KW-0472">Membrane</keyword>
<keyword evidence="1" id="KW-1133">Transmembrane helix</keyword>
<dbReference type="EMBL" id="JADYXP020000010">
    <property type="protein sequence ID" value="KAL0115431.1"/>
    <property type="molecule type" value="Genomic_DNA"/>
</dbReference>
<evidence type="ECO:0000313" key="2">
    <source>
        <dbReference type="EMBL" id="KAL0115431.1"/>
    </source>
</evidence>
<dbReference type="AlphaFoldDB" id="A0AAW2FHL1"/>
<dbReference type="Proteomes" id="UP001430953">
    <property type="component" value="Unassembled WGS sequence"/>
</dbReference>
<sequence length="98" mass="11231">MHAASKYLIRKSRFSRFAGLLMHPFDSFRIHGGRHHDDAYGKKGKGRGCIQDMNVTALDSTRYRRKCFPLSAVLTWNVAAGLPIVISTQINQRYFKVF</sequence>
<comment type="caution">
    <text evidence="2">The sequence shown here is derived from an EMBL/GenBank/DDBJ whole genome shotgun (WGS) entry which is preliminary data.</text>
</comment>